<evidence type="ECO:0000256" key="2">
    <source>
        <dbReference type="ARBA" id="ARBA00010488"/>
    </source>
</evidence>
<dbReference type="InterPro" id="IPR007554">
    <property type="entry name" value="Glycerophosphate_synth"/>
</dbReference>
<keyword evidence="6" id="KW-0472">Membrane</keyword>
<keyword evidence="5" id="KW-0777">Teichoic acid biosynthesis</keyword>
<evidence type="ECO:0000313" key="8">
    <source>
        <dbReference type="Proteomes" id="UP000500890"/>
    </source>
</evidence>
<comment type="subcellular location">
    <subcellularLocation>
        <location evidence="1">Cell membrane</location>
        <topology evidence="1">Peripheral membrane protein</topology>
    </subcellularLocation>
</comment>
<dbReference type="Proteomes" id="UP000500890">
    <property type="component" value="Chromosome"/>
</dbReference>
<accession>A0A6G8ALC6</accession>
<dbReference type="Gene3D" id="3.40.50.11820">
    <property type="match status" value="1"/>
</dbReference>
<evidence type="ECO:0000256" key="1">
    <source>
        <dbReference type="ARBA" id="ARBA00004202"/>
    </source>
</evidence>
<dbReference type="EMBL" id="CP049886">
    <property type="protein sequence ID" value="QIL45762.1"/>
    <property type="molecule type" value="Genomic_DNA"/>
</dbReference>
<comment type="similarity">
    <text evidence="2">Belongs to the CDP-glycerol glycerophosphotransferase family.</text>
</comment>
<dbReference type="InterPro" id="IPR043149">
    <property type="entry name" value="TagF_N"/>
</dbReference>
<evidence type="ECO:0000256" key="4">
    <source>
        <dbReference type="ARBA" id="ARBA00022679"/>
    </source>
</evidence>
<gene>
    <name evidence="7" type="ORF">G7081_00980</name>
</gene>
<sequence length="1358" mass="158185">MKNIIRRIYKKFRTGKYYFPIMKKVYWFMSRVLPVKSNLIVLESNVGKSIGDSPKDLYDELQSRDNNFKYVWICNNSHYEMGPRTKIVNRLSIKYYYYLARAGYWVNNQNFPTYLTKRQGTKYIQTWHGTPLKKMQNDITNIVGRDATYLDRVNYAVEQWDYLVSPSSYATKCFRSAFKYNKEVIEVGYPRNDIFYKSEVELEQIGEIVKYKLGIQNDTRKVILYAPTFRDDSLNKFDLELDFKKFVDELSDDYILLVRGHVATNQKINVSKQYSLDIIDVATYPSIQELYVISDICITDYSSVMFDFAHTKRPLLFFTYDLEHYQENLRGFYFDFINEAPGPLVRTTEELIETIKDIANNNHAEKYTAFYNKYCSLEDGLSAAKVIDYVFGENGKTNSTNYGKECINREFEKIREYDVRIERGENAIHIQVKNDNRDLVLVNKDKTIVLEKNKANQFVITDIMMMHMQETDMYEVHFFDGNNLRVFNCVGDCLQVVKNDLGEDIGYLFLDNKSQIVISKIKPEKLNSYYKQNKIISMEINQVQDLNIVMEITTKHESIAALTGLMKIRGTEEMQSFSSKIVKCEKNEDTKYITQTIEMTFSVKSFVGDLFDFYMPTIDFYCLINFDEDHGLTHEFRINSPSEKLPTITYTGLNKKILFVLYETLNKKALSARLIEVPLTYYNQVKSSSNELEELPFEILADIKDRCLEQVKDPEVVVTYSKQGIMISKDNSFKGLRLKGNKKMIPMKNQESAFFIKYKDIRRVSNRTGSASIIDESGNPISIGKYTPVNFEDGNYYKFGCNSYSVYKSAKNNLRVGINVEIPSARYLVNQNISEIKSNNGNMEVHIVIRTQWAPIDNISSVLKLRGNKELYINESDLVSAQDLGNGIFENSVILKYSADDIASCANEKERKVYSFDIFDFSFSYSLAGQRLKAVPIRIDYKNLIETSVALDFGNEKLIMFVYPTKVAKKLSAKLTYVETSVYEYYLKSQKVETKENAKLPVILVSEYPHKAQDTGLAYFKYLVDNHSDSYDTYYMISEISKDMKNLSGYEDKLVLYKSKQHVDIFNKADILASSHGTNYLCPVLDVYAKNKLLEKYKIFLQHGILGVRDMSYLYGKDAENPFTNLFIVSSEREKQLVEKDFGYEENEVLVSGLSRFDDLIQKASEVNNEFKKIVIMPTWRESLHNVTAENFQTSEYYKSFSNLLNNSKFRKLAQSNNWEVSFYLHTNFQKFATCFNSNFIKIVKEGEKNVQEFLIESDLLITDYSSVGLDFSLMEKPIIYYQFDEEITNSTNNLVEEFFPGEIVESEEKLIEELETFSRDSKMKAAHFDKLDDLYKYRDTSANDRIYEAMDKRFKRI</sequence>
<protein>
    <recommendedName>
        <fullName evidence="9">CDP-glycerol glycerophosphotransferase</fullName>
    </recommendedName>
</protein>
<proteinExistence type="inferred from homology"/>
<dbReference type="GO" id="GO:0019350">
    <property type="term" value="P:teichoic acid biosynthetic process"/>
    <property type="evidence" value="ECO:0007669"/>
    <property type="project" value="UniProtKB-KW"/>
</dbReference>
<dbReference type="PANTHER" id="PTHR37316">
    <property type="entry name" value="TEICHOIC ACID GLYCEROL-PHOSPHATE PRIMASE"/>
    <property type="match status" value="1"/>
</dbReference>
<dbReference type="SUPFAM" id="SSF53756">
    <property type="entry name" value="UDP-Glycosyltransferase/glycogen phosphorylase"/>
    <property type="match status" value="2"/>
</dbReference>
<dbReference type="Gene3D" id="3.40.50.12580">
    <property type="match status" value="2"/>
</dbReference>
<dbReference type="InterPro" id="IPR051612">
    <property type="entry name" value="Teichoic_Acid_Biosynth"/>
</dbReference>
<evidence type="ECO:0000313" key="7">
    <source>
        <dbReference type="EMBL" id="QIL45762.1"/>
    </source>
</evidence>
<dbReference type="Pfam" id="PF04464">
    <property type="entry name" value="Glyphos_transf"/>
    <property type="match status" value="2"/>
</dbReference>
<evidence type="ECO:0000256" key="5">
    <source>
        <dbReference type="ARBA" id="ARBA00022944"/>
    </source>
</evidence>
<dbReference type="RefSeq" id="WP_166006578.1">
    <property type="nucleotide sequence ID" value="NZ_CP049886.1"/>
</dbReference>
<name>A0A6G8ALC6_9ENTE</name>
<keyword evidence="4" id="KW-0808">Transferase</keyword>
<dbReference type="PANTHER" id="PTHR37316:SF3">
    <property type="entry name" value="TEICHOIC ACID GLYCEROL-PHOSPHATE TRANSFERASE"/>
    <property type="match status" value="1"/>
</dbReference>
<dbReference type="KEGG" id="vah:G7081_00980"/>
<dbReference type="InterPro" id="IPR043148">
    <property type="entry name" value="TagF_C"/>
</dbReference>
<organism evidence="7 8">
    <name type="scientific">Vagococcus coleopterorum</name>
    <dbReference type="NCBI Taxonomy" id="2714946"/>
    <lineage>
        <taxon>Bacteria</taxon>
        <taxon>Bacillati</taxon>
        <taxon>Bacillota</taxon>
        <taxon>Bacilli</taxon>
        <taxon>Lactobacillales</taxon>
        <taxon>Enterococcaceae</taxon>
        <taxon>Vagococcus</taxon>
    </lineage>
</organism>
<keyword evidence="3" id="KW-1003">Cell membrane</keyword>
<evidence type="ECO:0008006" key="9">
    <source>
        <dbReference type="Google" id="ProtNLM"/>
    </source>
</evidence>
<evidence type="ECO:0000256" key="3">
    <source>
        <dbReference type="ARBA" id="ARBA00022475"/>
    </source>
</evidence>
<dbReference type="GO" id="GO:0005886">
    <property type="term" value="C:plasma membrane"/>
    <property type="evidence" value="ECO:0007669"/>
    <property type="project" value="UniProtKB-SubCell"/>
</dbReference>
<keyword evidence="8" id="KW-1185">Reference proteome</keyword>
<evidence type="ECO:0000256" key="6">
    <source>
        <dbReference type="ARBA" id="ARBA00023136"/>
    </source>
</evidence>
<reference evidence="7 8" key="1">
    <citation type="submission" date="2020-03" db="EMBL/GenBank/DDBJ databases">
        <title>Vagococcus sp. nov., isolated from beetles.</title>
        <authorList>
            <person name="Hyun D.-W."/>
            <person name="Bae J.-W."/>
        </authorList>
    </citation>
    <scope>NUCLEOTIDE SEQUENCE [LARGE SCALE GENOMIC DNA]</scope>
    <source>
        <strain evidence="7 8">HDW17A</strain>
    </source>
</reference>
<dbReference type="GO" id="GO:0047355">
    <property type="term" value="F:CDP-glycerol glycerophosphotransferase activity"/>
    <property type="evidence" value="ECO:0007669"/>
    <property type="project" value="InterPro"/>
</dbReference>